<organism evidence="1 2">
    <name type="scientific">Lysinibacillus odysseyi 34hs-1 = NBRC 100172</name>
    <dbReference type="NCBI Taxonomy" id="1220589"/>
    <lineage>
        <taxon>Bacteria</taxon>
        <taxon>Bacillati</taxon>
        <taxon>Bacillota</taxon>
        <taxon>Bacilli</taxon>
        <taxon>Bacillales</taxon>
        <taxon>Bacillaceae</taxon>
        <taxon>Lysinibacillus</taxon>
    </lineage>
</organism>
<keyword evidence="2" id="KW-1185">Reference proteome</keyword>
<sequence length="110" mass="12298">MNIRTEVIITKVNHYDMENNKGLSVRVVGNYEETNNSFGLSISEAAVPNYAELHYLTRYKNDLPATFMADFSMVSKKLPNGKEVPTVGLSNLEFVGKVQFAPVKELSPTK</sequence>
<dbReference type="AlphaFoldDB" id="A0A0A3J336"/>
<reference evidence="1 2" key="1">
    <citation type="submission" date="2014-02" db="EMBL/GenBank/DDBJ databases">
        <title>Draft genome sequence of Lysinibacillus odysseyi NBRC 100172.</title>
        <authorList>
            <person name="Zhang F."/>
            <person name="Wang G."/>
            <person name="Zhang L."/>
        </authorList>
    </citation>
    <scope>NUCLEOTIDE SEQUENCE [LARGE SCALE GENOMIC DNA]</scope>
    <source>
        <strain evidence="1 2">NBRC 100172</strain>
    </source>
</reference>
<protein>
    <submittedName>
        <fullName evidence="1">Uncharacterized protein</fullName>
    </submittedName>
</protein>
<comment type="caution">
    <text evidence="1">The sequence shown here is derived from an EMBL/GenBank/DDBJ whole genome shotgun (WGS) entry which is preliminary data.</text>
</comment>
<evidence type="ECO:0000313" key="1">
    <source>
        <dbReference type="EMBL" id="KGR89598.1"/>
    </source>
</evidence>
<dbReference type="Proteomes" id="UP000030437">
    <property type="component" value="Unassembled WGS sequence"/>
</dbReference>
<dbReference type="EMBL" id="JPVP01000017">
    <property type="protein sequence ID" value="KGR89598.1"/>
    <property type="molecule type" value="Genomic_DNA"/>
</dbReference>
<name>A0A0A3J336_9BACI</name>
<gene>
    <name evidence="1" type="ORF">CD32_00225</name>
</gene>
<accession>A0A0A3J336</accession>
<dbReference type="RefSeq" id="WP_036150095.1">
    <property type="nucleotide sequence ID" value="NZ_AVCX01000045.1"/>
</dbReference>
<proteinExistence type="predicted"/>
<evidence type="ECO:0000313" key="2">
    <source>
        <dbReference type="Proteomes" id="UP000030437"/>
    </source>
</evidence>